<proteinExistence type="predicted"/>
<accession>A0AAQ4F8D5</accession>
<feature type="compositionally biased region" description="Basic and acidic residues" evidence="1">
    <location>
        <begin position="17"/>
        <end position="48"/>
    </location>
</feature>
<dbReference type="EMBL" id="JARKHS020005660">
    <property type="protein sequence ID" value="KAK8783319.1"/>
    <property type="molecule type" value="Genomic_DNA"/>
</dbReference>
<evidence type="ECO:0000313" key="3">
    <source>
        <dbReference type="Proteomes" id="UP001321473"/>
    </source>
</evidence>
<feature type="compositionally biased region" description="Polar residues" evidence="1">
    <location>
        <begin position="209"/>
        <end position="218"/>
    </location>
</feature>
<protein>
    <submittedName>
        <fullName evidence="2">Uncharacterized protein</fullName>
    </submittedName>
</protein>
<keyword evidence="3" id="KW-1185">Reference proteome</keyword>
<name>A0AAQ4F8D5_AMBAM</name>
<evidence type="ECO:0000313" key="2">
    <source>
        <dbReference type="EMBL" id="KAK8783319.1"/>
    </source>
</evidence>
<feature type="region of interest" description="Disordered" evidence="1">
    <location>
        <begin position="1"/>
        <end position="144"/>
    </location>
</feature>
<dbReference type="AlphaFoldDB" id="A0AAQ4F8D5"/>
<feature type="compositionally biased region" description="Acidic residues" evidence="1">
    <location>
        <begin position="1"/>
        <end position="10"/>
    </location>
</feature>
<comment type="caution">
    <text evidence="2">The sequence shown here is derived from an EMBL/GenBank/DDBJ whole genome shotgun (WGS) entry which is preliminary data.</text>
</comment>
<reference evidence="2 3" key="1">
    <citation type="journal article" date="2023" name="Arcadia Sci">
        <title>De novo assembly of a long-read Amblyomma americanum tick genome.</title>
        <authorList>
            <person name="Chou S."/>
            <person name="Poskanzer K.E."/>
            <person name="Rollins M."/>
            <person name="Thuy-Boun P.S."/>
        </authorList>
    </citation>
    <scope>NUCLEOTIDE SEQUENCE [LARGE SCALE GENOMIC DNA]</scope>
    <source>
        <strain evidence="2">F_SG_1</strain>
        <tissue evidence="2">Salivary glands</tissue>
    </source>
</reference>
<feature type="region of interest" description="Disordered" evidence="1">
    <location>
        <begin position="163"/>
        <end position="227"/>
    </location>
</feature>
<dbReference type="Proteomes" id="UP001321473">
    <property type="component" value="Unassembled WGS sequence"/>
</dbReference>
<evidence type="ECO:0000256" key="1">
    <source>
        <dbReference type="SAM" id="MobiDB-lite"/>
    </source>
</evidence>
<organism evidence="2 3">
    <name type="scientific">Amblyomma americanum</name>
    <name type="common">Lone star tick</name>
    <dbReference type="NCBI Taxonomy" id="6943"/>
    <lineage>
        <taxon>Eukaryota</taxon>
        <taxon>Metazoa</taxon>
        <taxon>Ecdysozoa</taxon>
        <taxon>Arthropoda</taxon>
        <taxon>Chelicerata</taxon>
        <taxon>Arachnida</taxon>
        <taxon>Acari</taxon>
        <taxon>Parasitiformes</taxon>
        <taxon>Ixodida</taxon>
        <taxon>Ixodoidea</taxon>
        <taxon>Ixodidae</taxon>
        <taxon>Amblyomminae</taxon>
        <taxon>Amblyomma</taxon>
    </lineage>
</organism>
<gene>
    <name evidence="2" type="ORF">V5799_010316</name>
</gene>
<sequence length="227" mass="25155">MEGEAVEFEDGQGSAVSERKLAKAAYDRECRRSKQELEAQASRDDQRERRKRGSGVRHEGNKQDSVGDQQLPKGDAGCAPIYMEGHTPSSQDGKPCVDDGQQQLVPPKQPSSRYVDKEHGQHTGASRPRRNEQDASEPHSCSQELNVIEEAQAALFLAYCQHGEKNKEGRVPDATSRKRRRLPSAVQGLGAENKGAERRHLRSAGRPTTAHSTEQLNASRKLRPRAQ</sequence>